<evidence type="ECO:0000313" key="2">
    <source>
        <dbReference type="EMBL" id="KAJ1171556.1"/>
    </source>
</evidence>
<name>A0AAV7T5A6_PLEWA</name>
<gene>
    <name evidence="2" type="ORF">NDU88_003417</name>
</gene>
<organism evidence="2 3">
    <name type="scientific">Pleurodeles waltl</name>
    <name type="common">Iberian ribbed newt</name>
    <dbReference type="NCBI Taxonomy" id="8319"/>
    <lineage>
        <taxon>Eukaryota</taxon>
        <taxon>Metazoa</taxon>
        <taxon>Chordata</taxon>
        <taxon>Craniata</taxon>
        <taxon>Vertebrata</taxon>
        <taxon>Euteleostomi</taxon>
        <taxon>Amphibia</taxon>
        <taxon>Batrachia</taxon>
        <taxon>Caudata</taxon>
        <taxon>Salamandroidea</taxon>
        <taxon>Salamandridae</taxon>
        <taxon>Pleurodelinae</taxon>
        <taxon>Pleurodeles</taxon>
    </lineage>
</organism>
<accession>A0AAV7T5A6</accession>
<evidence type="ECO:0000256" key="1">
    <source>
        <dbReference type="SAM" id="MobiDB-lite"/>
    </source>
</evidence>
<protein>
    <submittedName>
        <fullName evidence="2">Uncharacterized protein</fullName>
    </submittedName>
</protein>
<dbReference type="Proteomes" id="UP001066276">
    <property type="component" value="Chromosome 4_1"/>
</dbReference>
<proteinExistence type="predicted"/>
<evidence type="ECO:0000313" key="3">
    <source>
        <dbReference type="Proteomes" id="UP001066276"/>
    </source>
</evidence>
<sequence>MDFWSQSGGGRGPTDSSPVPALLGQADTVLSSAERTGRDSALELRGEAENRGPATRGEIDALCNDMGHLREEQKKLK</sequence>
<feature type="region of interest" description="Disordered" evidence="1">
    <location>
        <begin position="1"/>
        <end position="58"/>
    </location>
</feature>
<keyword evidence="3" id="KW-1185">Reference proteome</keyword>
<feature type="compositionally biased region" description="Basic and acidic residues" evidence="1">
    <location>
        <begin position="35"/>
        <end position="50"/>
    </location>
</feature>
<dbReference type="EMBL" id="JANPWB010000007">
    <property type="protein sequence ID" value="KAJ1171556.1"/>
    <property type="molecule type" value="Genomic_DNA"/>
</dbReference>
<dbReference type="AlphaFoldDB" id="A0AAV7T5A6"/>
<reference evidence="2" key="1">
    <citation type="journal article" date="2022" name="bioRxiv">
        <title>Sequencing and chromosome-scale assembly of the giantPleurodeles waltlgenome.</title>
        <authorList>
            <person name="Brown T."/>
            <person name="Elewa A."/>
            <person name="Iarovenko S."/>
            <person name="Subramanian E."/>
            <person name="Araus A.J."/>
            <person name="Petzold A."/>
            <person name="Susuki M."/>
            <person name="Suzuki K.-i.T."/>
            <person name="Hayashi T."/>
            <person name="Toyoda A."/>
            <person name="Oliveira C."/>
            <person name="Osipova E."/>
            <person name="Leigh N.D."/>
            <person name="Simon A."/>
            <person name="Yun M.H."/>
        </authorList>
    </citation>
    <scope>NUCLEOTIDE SEQUENCE</scope>
    <source>
        <strain evidence="2">20211129_DDA</strain>
        <tissue evidence="2">Liver</tissue>
    </source>
</reference>
<comment type="caution">
    <text evidence="2">The sequence shown here is derived from an EMBL/GenBank/DDBJ whole genome shotgun (WGS) entry which is preliminary data.</text>
</comment>